<dbReference type="InterPro" id="IPR004358">
    <property type="entry name" value="Sig_transdc_His_kin-like_C"/>
</dbReference>
<dbReference type="GO" id="GO:0005524">
    <property type="term" value="F:ATP binding"/>
    <property type="evidence" value="ECO:0007669"/>
    <property type="project" value="UniProtKB-KW"/>
</dbReference>
<dbReference type="PROSITE" id="PS50109">
    <property type="entry name" value="HIS_KIN"/>
    <property type="match status" value="1"/>
</dbReference>
<dbReference type="InterPro" id="IPR013656">
    <property type="entry name" value="PAS_4"/>
</dbReference>
<dbReference type="GO" id="GO:0000155">
    <property type="term" value="F:phosphorelay sensor kinase activity"/>
    <property type="evidence" value="ECO:0007669"/>
    <property type="project" value="InterPro"/>
</dbReference>
<protein>
    <recommendedName>
        <fullName evidence="2">histidine kinase</fullName>
        <ecNumber evidence="2">2.7.13.3</ecNumber>
    </recommendedName>
</protein>
<dbReference type="Gene3D" id="3.30.450.20">
    <property type="entry name" value="PAS domain"/>
    <property type="match status" value="1"/>
</dbReference>
<dbReference type="Pfam" id="PF08448">
    <property type="entry name" value="PAS_4"/>
    <property type="match status" value="1"/>
</dbReference>
<dbReference type="CDD" id="cd00082">
    <property type="entry name" value="HisKA"/>
    <property type="match status" value="1"/>
</dbReference>
<dbReference type="PANTHER" id="PTHR43065">
    <property type="entry name" value="SENSOR HISTIDINE KINASE"/>
    <property type="match status" value="1"/>
</dbReference>
<comment type="catalytic activity">
    <reaction evidence="1">
        <text>ATP + protein L-histidine = ADP + protein N-phospho-L-histidine.</text>
        <dbReference type="EC" id="2.7.13.3"/>
    </reaction>
</comment>
<keyword evidence="6 11" id="KW-0418">Kinase</keyword>
<keyword evidence="7" id="KW-0067">ATP-binding</keyword>
<evidence type="ECO:0000256" key="7">
    <source>
        <dbReference type="ARBA" id="ARBA00022840"/>
    </source>
</evidence>
<dbReference type="SUPFAM" id="SSF55785">
    <property type="entry name" value="PYP-like sensor domain (PAS domain)"/>
    <property type="match status" value="1"/>
</dbReference>
<dbReference type="EMBL" id="AP021876">
    <property type="protein sequence ID" value="BBO85729.1"/>
    <property type="molecule type" value="Genomic_DNA"/>
</dbReference>
<keyword evidence="8" id="KW-0902">Two-component regulatory system</keyword>
<feature type="coiled-coil region" evidence="9">
    <location>
        <begin position="21"/>
        <end position="48"/>
    </location>
</feature>
<dbReference type="InterPro" id="IPR005467">
    <property type="entry name" value="His_kinase_dom"/>
</dbReference>
<name>A0A5K7ZZM6_9BACT</name>
<feature type="domain" description="Histidine kinase" evidence="10">
    <location>
        <begin position="176"/>
        <end position="398"/>
    </location>
</feature>
<evidence type="ECO:0000256" key="9">
    <source>
        <dbReference type="SAM" id="Coils"/>
    </source>
</evidence>
<dbReference type="SUPFAM" id="SSF55874">
    <property type="entry name" value="ATPase domain of HSP90 chaperone/DNA topoisomerase II/histidine kinase"/>
    <property type="match status" value="1"/>
</dbReference>
<sequence length="403" mass="44968">MGEKPKIEDLIGLGHSKLGFYKEVQEKIAELRKSNRALEHQRQHVQAILDGITDIVAVISPDYRIASVNHSFFEIYAQDSPEGGLCYDIFRGRSKPCHTCVLRDALEQNCVCRQDAMIAVGDHYRHFSITATPLRDSDGQPTDILVVKRDVTLEKEFQAKYYYAEKMATIGLLAAGVAHEINNPLTSIRGFAEGLQRRMATLADTVPDDALKSDFSEYLEIILKECRRCSGIVRSLLTFSPRRSPEFSRIGLNELVRNVLRILHHKLKQYPDRLIQRHLDEALPTIQANAAELEQVILNLVLNAIDAVEAERGAIVIRTRVADERRVILEIEDNGCGIAPEDQQKLFEPFFTTKPVGKGIGIGLSTCYHIIQAHGGEIQVASTPGQGACFSVVLPVTFRSGEP</sequence>
<dbReference type="PRINTS" id="PR00344">
    <property type="entry name" value="BCTRLSENSOR"/>
</dbReference>
<evidence type="ECO:0000259" key="10">
    <source>
        <dbReference type="PROSITE" id="PS50109"/>
    </source>
</evidence>
<dbReference type="AlphaFoldDB" id="A0A5K7ZZM6"/>
<evidence type="ECO:0000313" key="11">
    <source>
        <dbReference type="EMBL" id="BBO85729.1"/>
    </source>
</evidence>
<evidence type="ECO:0000256" key="6">
    <source>
        <dbReference type="ARBA" id="ARBA00022777"/>
    </source>
</evidence>
<evidence type="ECO:0000256" key="1">
    <source>
        <dbReference type="ARBA" id="ARBA00000085"/>
    </source>
</evidence>
<dbReference type="Gene3D" id="1.10.287.130">
    <property type="match status" value="1"/>
</dbReference>
<dbReference type="InterPro" id="IPR036890">
    <property type="entry name" value="HATPase_C_sf"/>
</dbReference>
<dbReference type="KEGG" id="dov:DSCO28_62950"/>
<dbReference type="PANTHER" id="PTHR43065:SF10">
    <property type="entry name" value="PEROXIDE STRESS-ACTIVATED HISTIDINE KINASE MAK3"/>
    <property type="match status" value="1"/>
</dbReference>
<reference evidence="11 12" key="1">
    <citation type="submission" date="2019-11" db="EMBL/GenBank/DDBJ databases">
        <title>Comparative genomics of hydrocarbon-degrading Desulfosarcina strains.</title>
        <authorList>
            <person name="Watanabe M."/>
            <person name="Kojima H."/>
            <person name="Fukui M."/>
        </authorList>
    </citation>
    <scope>NUCLEOTIDE SEQUENCE [LARGE SCALE GENOMIC DNA]</scope>
    <source>
        <strain evidence="11 12">28bB2T</strain>
    </source>
</reference>
<evidence type="ECO:0000256" key="4">
    <source>
        <dbReference type="ARBA" id="ARBA00022679"/>
    </source>
</evidence>
<dbReference type="Gene3D" id="3.30.565.10">
    <property type="entry name" value="Histidine kinase-like ATPase, C-terminal domain"/>
    <property type="match status" value="1"/>
</dbReference>
<evidence type="ECO:0000313" key="12">
    <source>
        <dbReference type="Proteomes" id="UP000425960"/>
    </source>
</evidence>
<evidence type="ECO:0000256" key="5">
    <source>
        <dbReference type="ARBA" id="ARBA00022741"/>
    </source>
</evidence>
<dbReference type="InterPro" id="IPR003594">
    <property type="entry name" value="HATPase_dom"/>
</dbReference>
<evidence type="ECO:0000256" key="2">
    <source>
        <dbReference type="ARBA" id="ARBA00012438"/>
    </source>
</evidence>
<dbReference type="Pfam" id="PF02518">
    <property type="entry name" value="HATPase_c"/>
    <property type="match status" value="1"/>
</dbReference>
<dbReference type="Proteomes" id="UP000425960">
    <property type="component" value="Chromosome"/>
</dbReference>
<dbReference type="Pfam" id="PF00512">
    <property type="entry name" value="HisKA"/>
    <property type="match status" value="1"/>
</dbReference>
<accession>A0A5K7ZZM6</accession>
<dbReference type="SMART" id="SM00388">
    <property type="entry name" value="HisKA"/>
    <property type="match status" value="1"/>
</dbReference>
<keyword evidence="4" id="KW-0808">Transferase</keyword>
<gene>
    <name evidence="11" type="ORF">DSCO28_62950</name>
</gene>
<dbReference type="RefSeq" id="WP_155325239.1">
    <property type="nucleotide sequence ID" value="NZ_AP021876.1"/>
</dbReference>
<dbReference type="EC" id="2.7.13.3" evidence="2"/>
<dbReference type="SUPFAM" id="SSF47384">
    <property type="entry name" value="Homodimeric domain of signal transducing histidine kinase"/>
    <property type="match status" value="1"/>
</dbReference>
<keyword evidence="9" id="KW-0175">Coiled coil</keyword>
<keyword evidence="5" id="KW-0547">Nucleotide-binding</keyword>
<dbReference type="InterPro" id="IPR036097">
    <property type="entry name" value="HisK_dim/P_sf"/>
</dbReference>
<evidence type="ECO:0000256" key="3">
    <source>
        <dbReference type="ARBA" id="ARBA00022553"/>
    </source>
</evidence>
<dbReference type="InterPro" id="IPR003661">
    <property type="entry name" value="HisK_dim/P_dom"/>
</dbReference>
<keyword evidence="3" id="KW-0597">Phosphoprotein</keyword>
<proteinExistence type="predicted"/>
<dbReference type="InterPro" id="IPR035965">
    <property type="entry name" value="PAS-like_dom_sf"/>
</dbReference>
<organism evidence="11 12">
    <name type="scientific">Desulfosarcina ovata subsp. sediminis</name>
    <dbReference type="NCBI Taxonomy" id="885957"/>
    <lineage>
        <taxon>Bacteria</taxon>
        <taxon>Pseudomonadati</taxon>
        <taxon>Thermodesulfobacteriota</taxon>
        <taxon>Desulfobacteria</taxon>
        <taxon>Desulfobacterales</taxon>
        <taxon>Desulfosarcinaceae</taxon>
        <taxon>Desulfosarcina</taxon>
    </lineage>
</organism>
<dbReference type="SMART" id="SM00387">
    <property type="entry name" value="HATPase_c"/>
    <property type="match status" value="1"/>
</dbReference>
<evidence type="ECO:0000256" key="8">
    <source>
        <dbReference type="ARBA" id="ARBA00023012"/>
    </source>
</evidence>